<evidence type="ECO:0000313" key="1">
    <source>
        <dbReference type="EMBL" id="SFU24038.1"/>
    </source>
</evidence>
<gene>
    <name evidence="1" type="ORF">SAMN05192563_1024108</name>
</gene>
<dbReference type="OrthoDB" id="8564148at2"/>
<name>A0A1I7EJC6_9BURK</name>
<dbReference type="InterPro" id="IPR053842">
    <property type="entry name" value="NikA-like"/>
</dbReference>
<sequence length="121" mass="13503">MPKQKSNGGAGLGKPIAFRLSDADREAYLAKVAQSGMTQSEFFRHAVLTNRTQVIARPVASGDRKRLLYIFNKTSNNLNQIAHRANSEHVRGKLSEATYEQLLTQMQLIGQYLKATLNKVD</sequence>
<reference evidence="1 2" key="1">
    <citation type="submission" date="2016-10" db="EMBL/GenBank/DDBJ databases">
        <authorList>
            <person name="de Groot N.N."/>
        </authorList>
    </citation>
    <scope>NUCLEOTIDE SEQUENCE [LARGE SCALE GENOMIC DNA]</scope>
    <source>
        <strain evidence="1 2">LMG 27731</strain>
    </source>
</reference>
<proteinExistence type="predicted"/>
<accession>A0A1I7EJC6</accession>
<dbReference type="Pfam" id="PF21983">
    <property type="entry name" value="NikA-like"/>
    <property type="match status" value="1"/>
</dbReference>
<organism evidence="1 2">
    <name type="scientific">Paraburkholderia aspalathi</name>
    <dbReference type="NCBI Taxonomy" id="1324617"/>
    <lineage>
        <taxon>Bacteria</taxon>
        <taxon>Pseudomonadati</taxon>
        <taxon>Pseudomonadota</taxon>
        <taxon>Betaproteobacteria</taxon>
        <taxon>Burkholderiales</taxon>
        <taxon>Burkholderiaceae</taxon>
        <taxon>Paraburkholderia</taxon>
    </lineage>
</organism>
<evidence type="ECO:0000313" key="2">
    <source>
        <dbReference type="Proteomes" id="UP000198844"/>
    </source>
</evidence>
<dbReference type="RefSeq" id="WP_093642367.1">
    <property type="nucleotide sequence ID" value="NZ_FPBH01000024.1"/>
</dbReference>
<dbReference type="EMBL" id="FPBH01000024">
    <property type="protein sequence ID" value="SFU24038.1"/>
    <property type="molecule type" value="Genomic_DNA"/>
</dbReference>
<dbReference type="Proteomes" id="UP000198844">
    <property type="component" value="Unassembled WGS sequence"/>
</dbReference>
<dbReference type="AlphaFoldDB" id="A0A1I7EJC6"/>
<protein>
    <submittedName>
        <fullName evidence="1">Mobilisation protein (MobC)</fullName>
    </submittedName>
</protein>